<dbReference type="Proteomes" id="UP000689129">
    <property type="component" value="Unassembled WGS sequence"/>
</dbReference>
<dbReference type="OrthoDB" id="10631962at2759"/>
<dbReference type="EMBL" id="JAEMWZ010000147">
    <property type="protein sequence ID" value="KAG7134088.1"/>
    <property type="molecule type" value="Genomic_DNA"/>
</dbReference>
<dbReference type="AlphaFoldDB" id="A0A8I3ARL8"/>
<proteinExistence type="predicted"/>
<feature type="compositionally biased region" description="Polar residues" evidence="1">
    <location>
        <begin position="64"/>
        <end position="74"/>
    </location>
</feature>
<name>A0A8I3ARL8_VERLO</name>
<comment type="caution">
    <text evidence="2">The sequence shown here is derived from an EMBL/GenBank/DDBJ whole genome shotgun (WGS) entry which is preliminary data.</text>
</comment>
<sequence length="131" mass="14212">MDWLGSSFRFPSTSYHLYFSKSGSKNSIDHRVLLAGLLHLHTSFHHTAAATTSTSSSDPPGRVTSPSGHRSTTSHIATAEGLKALMSVDLRTSLNCLRHPSRFMPVSRTQLSRVHTGDSIQNLPNASLLTA</sequence>
<protein>
    <submittedName>
        <fullName evidence="2">Uncharacterized protein</fullName>
    </submittedName>
</protein>
<reference evidence="2" key="1">
    <citation type="journal article" date="2021" name="Mol. Plant Pathol.">
        <title>A 20-kb lineage-specific genomic region tames virulence in pathogenic amphidiploid Verticillium longisporum.</title>
        <authorList>
            <person name="Harting R."/>
            <person name="Starke J."/>
            <person name="Kusch H."/>
            <person name="Poggeler S."/>
            <person name="Maurus I."/>
            <person name="Schluter R."/>
            <person name="Landesfeind M."/>
            <person name="Bulla I."/>
            <person name="Nowrousian M."/>
            <person name="de Jonge R."/>
            <person name="Stahlhut G."/>
            <person name="Hoff K.J."/>
            <person name="Asshauer K.P."/>
            <person name="Thurmer A."/>
            <person name="Stanke M."/>
            <person name="Daniel R."/>
            <person name="Morgenstern B."/>
            <person name="Thomma B.P.H.J."/>
            <person name="Kronstad J.W."/>
            <person name="Braus-Stromeyer S.A."/>
            <person name="Braus G.H."/>
        </authorList>
    </citation>
    <scope>NUCLEOTIDE SEQUENCE</scope>
    <source>
        <strain evidence="2">Vl32</strain>
    </source>
</reference>
<evidence type="ECO:0000256" key="1">
    <source>
        <dbReference type="SAM" id="MobiDB-lite"/>
    </source>
</evidence>
<gene>
    <name evidence="2" type="ORF">HYQ45_007903</name>
</gene>
<evidence type="ECO:0000313" key="2">
    <source>
        <dbReference type="EMBL" id="KAG7134088.1"/>
    </source>
</evidence>
<feature type="region of interest" description="Disordered" evidence="1">
    <location>
        <begin position="49"/>
        <end position="74"/>
    </location>
</feature>
<organism evidence="2 3">
    <name type="scientific">Verticillium longisporum</name>
    <name type="common">Verticillium dahliae var. longisporum</name>
    <dbReference type="NCBI Taxonomy" id="100787"/>
    <lineage>
        <taxon>Eukaryota</taxon>
        <taxon>Fungi</taxon>
        <taxon>Dikarya</taxon>
        <taxon>Ascomycota</taxon>
        <taxon>Pezizomycotina</taxon>
        <taxon>Sordariomycetes</taxon>
        <taxon>Hypocreomycetidae</taxon>
        <taxon>Glomerellales</taxon>
        <taxon>Plectosphaerellaceae</taxon>
        <taxon>Verticillium</taxon>
    </lineage>
</organism>
<evidence type="ECO:0000313" key="3">
    <source>
        <dbReference type="Proteomes" id="UP000689129"/>
    </source>
</evidence>
<accession>A0A8I3ARL8</accession>